<dbReference type="AlphaFoldDB" id="A0A167BKU7"/>
<reference evidence="1 2" key="1">
    <citation type="submission" date="2013-07" db="EMBL/GenBank/DDBJ databases">
        <title>Comparative Genomic and Metabolomic Analysis of Twelve Strains of Pseudoalteromonas luteoviolacea.</title>
        <authorList>
            <person name="Vynne N.G."/>
            <person name="Mansson M."/>
            <person name="Gram L."/>
        </authorList>
    </citation>
    <scope>NUCLEOTIDE SEQUENCE [LARGE SCALE GENOMIC DNA]</scope>
    <source>
        <strain evidence="1 2">H33</strain>
    </source>
</reference>
<accession>A0A167BKU7</accession>
<gene>
    <name evidence="1" type="ORF">N476_24225</name>
</gene>
<protein>
    <recommendedName>
        <fullName evidence="3">Lipoprotein</fullName>
    </recommendedName>
</protein>
<proteinExistence type="predicted"/>
<comment type="caution">
    <text evidence="1">The sequence shown here is derived from an EMBL/GenBank/DDBJ whole genome shotgun (WGS) entry which is preliminary data.</text>
</comment>
<evidence type="ECO:0008006" key="3">
    <source>
        <dbReference type="Google" id="ProtNLM"/>
    </source>
</evidence>
<organism evidence="1 2">
    <name type="scientific">Pseudoalteromonas luteoviolacea H33</name>
    <dbReference type="NCBI Taxonomy" id="1365251"/>
    <lineage>
        <taxon>Bacteria</taxon>
        <taxon>Pseudomonadati</taxon>
        <taxon>Pseudomonadota</taxon>
        <taxon>Gammaproteobacteria</taxon>
        <taxon>Alteromonadales</taxon>
        <taxon>Pseudoalteromonadaceae</taxon>
        <taxon>Pseudoalteromonas</taxon>
    </lineage>
</organism>
<sequence>MLRTAILVLFLGIVGCSSYKPIDGYPQSGANGFSETKLGKESFLVRVDGNTNESYEILRYKLLRRSVELCPGSFTLTKYTMKRGFVIHAKRVHWPYVTANLTCTSLPIDKSVLFENEV</sequence>
<dbReference type="Proteomes" id="UP000076503">
    <property type="component" value="Unassembled WGS sequence"/>
</dbReference>
<name>A0A167BKU7_9GAMM</name>
<dbReference type="EMBL" id="AUXZ01000113">
    <property type="protein sequence ID" value="KZN46661.1"/>
    <property type="molecule type" value="Genomic_DNA"/>
</dbReference>
<dbReference type="PROSITE" id="PS51257">
    <property type="entry name" value="PROKAR_LIPOPROTEIN"/>
    <property type="match status" value="1"/>
</dbReference>
<evidence type="ECO:0000313" key="1">
    <source>
        <dbReference type="EMBL" id="KZN46661.1"/>
    </source>
</evidence>
<evidence type="ECO:0000313" key="2">
    <source>
        <dbReference type="Proteomes" id="UP000076503"/>
    </source>
</evidence>
<dbReference type="PATRIC" id="fig|1365251.3.peg.4334"/>